<dbReference type="PANTHER" id="PTHR44154">
    <property type="entry name" value="QUINONE OXIDOREDUCTASE"/>
    <property type="match status" value="1"/>
</dbReference>
<keyword evidence="4" id="KW-1185">Reference proteome</keyword>
<protein>
    <submittedName>
        <fullName evidence="3">Zinc-binding dehydrogenase</fullName>
    </submittedName>
</protein>
<accession>A0ABU3KBZ1</accession>
<name>A0ABU3KBZ1_9BACT</name>
<dbReference type="PANTHER" id="PTHR44154:SF1">
    <property type="entry name" value="QUINONE OXIDOREDUCTASE"/>
    <property type="match status" value="1"/>
</dbReference>
<organism evidence="3 4">
    <name type="scientific">Candidatus Nitronereus thalassa</name>
    <dbReference type="NCBI Taxonomy" id="3020898"/>
    <lineage>
        <taxon>Bacteria</taxon>
        <taxon>Pseudomonadati</taxon>
        <taxon>Nitrospirota</taxon>
        <taxon>Nitrospiria</taxon>
        <taxon>Nitrospirales</taxon>
        <taxon>Nitrospiraceae</taxon>
        <taxon>Candidatus Nitronereus</taxon>
    </lineage>
</organism>
<evidence type="ECO:0000313" key="3">
    <source>
        <dbReference type="EMBL" id="MDT7043942.1"/>
    </source>
</evidence>
<dbReference type="RefSeq" id="WP_313834528.1">
    <property type="nucleotide sequence ID" value="NZ_JAQOUE010000002.1"/>
</dbReference>
<evidence type="ECO:0000313" key="4">
    <source>
        <dbReference type="Proteomes" id="UP001250932"/>
    </source>
</evidence>
<dbReference type="InterPro" id="IPR013154">
    <property type="entry name" value="ADH-like_N"/>
</dbReference>
<dbReference type="EMBL" id="JAQOUE010000002">
    <property type="protein sequence ID" value="MDT7043942.1"/>
    <property type="molecule type" value="Genomic_DNA"/>
</dbReference>
<dbReference type="SUPFAM" id="SSF50129">
    <property type="entry name" value="GroES-like"/>
    <property type="match status" value="1"/>
</dbReference>
<dbReference type="Pfam" id="PF08240">
    <property type="entry name" value="ADH_N"/>
    <property type="match status" value="1"/>
</dbReference>
<dbReference type="InterPro" id="IPR036291">
    <property type="entry name" value="NAD(P)-bd_dom_sf"/>
</dbReference>
<comment type="caution">
    <text evidence="3">The sequence shown here is derived from an EMBL/GenBank/DDBJ whole genome shotgun (WGS) entry which is preliminary data.</text>
</comment>
<dbReference type="SUPFAM" id="SSF51735">
    <property type="entry name" value="NAD(P)-binding Rossmann-fold domains"/>
    <property type="match status" value="1"/>
</dbReference>
<gene>
    <name evidence="3" type="ORF">PPG34_16440</name>
</gene>
<dbReference type="Proteomes" id="UP001250932">
    <property type="component" value="Unassembled WGS sequence"/>
</dbReference>
<feature type="domain" description="Enoyl reductase (ER)" evidence="2">
    <location>
        <begin position="14"/>
        <end position="345"/>
    </location>
</feature>
<proteinExistence type="predicted"/>
<dbReference type="Pfam" id="PF00107">
    <property type="entry name" value="ADH_zinc_N"/>
    <property type="match status" value="1"/>
</dbReference>
<dbReference type="InterPro" id="IPR020843">
    <property type="entry name" value="ER"/>
</dbReference>
<reference evidence="3 4" key="1">
    <citation type="journal article" date="2023" name="ISME J.">
        <title>Cultivation and genomic characterization of novel and ubiquitous marine nitrite-oxidizing bacteria from the Nitrospirales.</title>
        <authorList>
            <person name="Mueller A.J."/>
            <person name="Daebeler A."/>
            <person name="Herbold C.W."/>
            <person name="Kirkegaard R.H."/>
            <person name="Daims H."/>
        </authorList>
    </citation>
    <scope>NUCLEOTIDE SEQUENCE [LARGE SCALE GENOMIC DNA]</scope>
    <source>
        <strain evidence="3 4">EB</strain>
    </source>
</reference>
<dbReference type="InterPro" id="IPR011032">
    <property type="entry name" value="GroES-like_sf"/>
</dbReference>
<keyword evidence="1" id="KW-0521">NADP</keyword>
<evidence type="ECO:0000259" key="2">
    <source>
        <dbReference type="SMART" id="SM00829"/>
    </source>
</evidence>
<dbReference type="InterPro" id="IPR013149">
    <property type="entry name" value="ADH-like_C"/>
</dbReference>
<sequence>MPTLMKAVTFHEHGGPEKLIYEEVPLPQVGPDEVLVRVKACALNHLDIWIRQGIPNYSISLPHISGCDVSGVIDTVGTAYSGSLTPGQRVFVMPGISCGNCDDCLIGKENRCSQFQILGAQRNGGYAKYVAVPAVNVLPMPENLTFEQAAAFPLVTLTAWHMVKSLANVQPGESVLVMGAGSGVGSMAIQMVNLLGARALSTVGTEDKKGKANLLGAEDVINHSTENVADRVAALTNDRGVDVVIEHIGQAVWNSCLNSLSRGGRMVTCGATSGGAHQFDARYLYSRQLTIMGSYMGTRDELLEATRLIEAGTLRPILDTTFPLHEARVAQERMLERKNFGKIVLLPDPGEE</sequence>
<dbReference type="InterPro" id="IPR051603">
    <property type="entry name" value="Zinc-ADH_QOR/CCCR"/>
</dbReference>
<evidence type="ECO:0000256" key="1">
    <source>
        <dbReference type="ARBA" id="ARBA00022857"/>
    </source>
</evidence>
<dbReference type="SMART" id="SM00829">
    <property type="entry name" value="PKS_ER"/>
    <property type="match status" value="1"/>
</dbReference>
<dbReference type="CDD" id="cd08266">
    <property type="entry name" value="Zn_ADH_like1"/>
    <property type="match status" value="1"/>
</dbReference>
<dbReference type="Gene3D" id="3.90.180.10">
    <property type="entry name" value="Medium-chain alcohol dehydrogenases, catalytic domain"/>
    <property type="match status" value="1"/>
</dbReference>